<dbReference type="SUPFAM" id="SSF89796">
    <property type="entry name" value="CoA-transferase family III (CaiB/BaiF)"/>
    <property type="match status" value="1"/>
</dbReference>
<gene>
    <name evidence="2" type="ORF">BJY01DRAFT_253112</name>
</gene>
<dbReference type="InterPro" id="IPR050509">
    <property type="entry name" value="CoA-transferase_III"/>
</dbReference>
<dbReference type="Proteomes" id="UP001610446">
    <property type="component" value="Unassembled WGS sequence"/>
</dbReference>
<proteinExistence type="inferred from homology"/>
<dbReference type="PANTHER" id="PTHR48228:SF5">
    <property type="entry name" value="ALPHA-METHYLACYL-COA RACEMASE"/>
    <property type="match status" value="1"/>
</dbReference>
<dbReference type="Gene3D" id="3.40.50.10540">
    <property type="entry name" value="Crotonobetainyl-coa:carnitine coa-transferase, domain 1"/>
    <property type="match status" value="1"/>
</dbReference>
<keyword evidence="3" id="KW-1185">Reference proteome</keyword>
<dbReference type="InterPro" id="IPR044855">
    <property type="entry name" value="CoA-Trfase_III_dom3_sf"/>
</dbReference>
<protein>
    <submittedName>
        <fullName evidence="2">Isopenicillin n epimerase acyl-CoA racemase component</fullName>
    </submittedName>
</protein>
<dbReference type="InterPro" id="IPR003673">
    <property type="entry name" value="CoA-Trfase_fam_III"/>
</dbReference>
<dbReference type="Gene3D" id="3.30.1540.10">
    <property type="entry name" value="formyl-coa transferase, domain 3"/>
    <property type="match status" value="1"/>
</dbReference>
<dbReference type="PANTHER" id="PTHR48228">
    <property type="entry name" value="SUCCINYL-COA--D-CITRAMALATE COA-TRANSFERASE"/>
    <property type="match status" value="1"/>
</dbReference>
<comment type="similarity">
    <text evidence="1">Belongs to the CoA-transferase III family.</text>
</comment>
<comment type="caution">
    <text evidence="2">The sequence shown here is derived from an EMBL/GenBank/DDBJ whole genome shotgun (WGS) entry which is preliminary data.</text>
</comment>
<accession>A0ABR4J2A4</accession>
<evidence type="ECO:0000313" key="2">
    <source>
        <dbReference type="EMBL" id="KAL2834160.1"/>
    </source>
</evidence>
<evidence type="ECO:0000313" key="3">
    <source>
        <dbReference type="Proteomes" id="UP001610446"/>
    </source>
</evidence>
<evidence type="ECO:0000256" key="1">
    <source>
        <dbReference type="ARBA" id="ARBA00008383"/>
    </source>
</evidence>
<dbReference type="InterPro" id="IPR023606">
    <property type="entry name" value="CoA-Trfase_III_dom_1_sf"/>
</dbReference>
<organism evidence="2 3">
    <name type="scientific">Aspergillus pseudoustus</name>
    <dbReference type="NCBI Taxonomy" id="1810923"/>
    <lineage>
        <taxon>Eukaryota</taxon>
        <taxon>Fungi</taxon>
        <taxon>Dikarya</taxon>
        <taxon>Ascomycota</taxon>
        <taxon>Pezizomycotina</taxon>
        <taxon>Eurotiomycetes</taxon>
        <taxon>Eurotiomycetidae</taxon>
        <taxon>Eurotiales</taxon>
        <taxon>Aspergillaceae</taxon>
        <taxon>Aspergillus</taxon>
        <taxon>Aspergillus subgen. Nidulantes</taxon>
    </lineage>
</organism>
<sequence>MYSPPPLTGIRVLEFAGLAPGPFAGMMLADWGASVLRVDRVVPHGQEVATGDLLTRRKSSIMVNLKSQSGIDLIKELAQKVDVLIDPFRPGVLEKLGLDPEQVLLPLNPRLIVARMTGFRRDGRYSRMAGHDINYIAVSGVLGMLGPVTSRPLPPANLMGDFAGGGLMCFLGIVLALLGRVTTGSGQVIEANMVDGSSYIATSPRLAHKTQLWNKVRGTNLLDGGCPYYDVYETKDGLYVAVGALEPQFFSRLLQGLDVQLKDLPGNREDPANWPFLSRLFKAKFLSKTRREWESVFDGTDACVTPVLTYAELEKNGFDQRPAVTLKSTPALAVSADMSGGAARGQGLGVPGSGWISEGLVPGHGGEQLLEEWTAWKKGKDYKVENNGLVKIASAYL</sequence>
<dbReference type="Pfam" id="PF02515">
    <property type="entry name" value="CoA_transf_3"/>
    <property type="match status" value="1"/>
</dbReference>
<reference evidence="2 3" key="1">
    <citation type="submission" date="2024-07" db="EMBL/GenBank/DDBJ databases">
        <title>Section-level genome sequencing and comparative genomics of Aspergillus sections Usti and Cavernicolus.</title>
        <authorList>
            <consortium name="Lawrence Berkeley National Laboratory"/>
            <person name="Nybo J.L."/>
            <person name="Vesth T.C."/>
            <person name="Theobald S."/>
            <person name="Frisvad J.C."/>
            <person name="Larsen T.O."/>
            <person name="Kjaerboelling I."/>
            <person name="Rothschild-Mancinelli K."/>
            <person name="Lyhne E.K."/>
            <person name="Kogle M.E."/>
            <person name="Barry K."/>
            <person name="Clum A."/>
            <person name="Na H."/>
            <person name="Ledsgaard L."/>
            <person name="Lin J."/>
            <person name="Lipzen A."/>
            <person name="Kuo A."/>
            <person name="Riley R."/>
            <person name="Mondo S."/>
            <person name="Labutti K."/>
            <person name="Haridas S."/>
            <person name="Pangalinan J."/>
            <person name="Salamov A.A."/>
            <person name="Simmons B.A."/>
            <person name="Magnuson J.K."/>
            <person name="Chen J."/>
            <person name="Drula E."/>
            <person name="Henrissat B."/>
            <person name="Wiebenga A."/>
            <person name="Lubbers R.J."/>
            <person name="Gomes A.C."/>
            <person name="Makela M.R."/>
            <person name="Stajich J."/>
            <person name="Grigoriev I.V."/>
            <person name="Mortensen U.H."/>
            <person name="De Vries R.P."/>
            <person name="Baker S.E."/>
            <person name="Andersen M.R."/>
        </authorList>
    </citation>
    <scope>NUCLEOTIDE SEQUENCE [LARGE SCALE GENOMIC DNA]</scope>
    <source>
        <strain evidence="2 3">CBS 123904</strain>
    </source>
</reference>
<dbReference type="EMBL" id="JBFXLU010000224">
    <property type="protein sequence ID" value="KAL2834160.1"/>
    <property type="molecule type" value="Genomic_DNA"/>
</dbReference>
<name>A0ABR4J2A4_9EURO</name>